<dbReference type="InterPro" id="IPR007867">
    <property type="entry name" value="GMC_OxRtase_C"/>
</dbReference>
<feature type="domain" description="FAD-dependent oxidoreductase 2 FAD-binding" evidence="17">
    <location>
        <begin position="7"/>
        <end position="40"/>
    </location>
</feature>
<evidence type="ECO:0000256" key="15">
    <source>
        <dbReference type="ARBA" id="ARBA00049778"/>
    </source>
</evidence>
<proteinExistence type="inferred from homology"/>
<accession>A0A542ZH02</accession>
<organism evidence="19 20">
    <name type="scientific">Oryzihumus leptocrescens</name>
    <dbReference type="NCBI Taxonomy" id="297536"/>
    <lineage>
        <taxon>Bacteria</taxon>
        <taxon>Bacillati</taxon>
        <taxon>Actinomycetota</taxon>
        <taxon>Actinomycetes</taxon>
        <taxon>Micrococcales</taxon>
        <taxon>Intrasporangiaceae</taxon>
        <taxon>Oryzihumus</taxon>
    </lineage>
</organism>
<dbReference type="InterPro" id="IPR052542">
    <property type="entry name" value="Cholesterol_Oxidase"/>
</dbReference>
<dbReference type="RefSeq" id="WP_141787597.1">
    <property type="nucleotide sequence ID" value="NZ_BAAAKX010000004.1"/>
</dbReference>
<keyword evidence="5" id="KW-0274">FAD</keyword>
<evidence type="ECO:0000259" key="16">
    <source>
        <dbReference type="Pfam" id="PF00732"/>
    </source>
</evidence>
<name>A0A542ZH02_9MICO</name>
<dbReference type="Gene3D" id="3.50.50.60">
    <property type="entry name" value="FAD/NAD(P)-binding domain"/>
    <property type="match status" value="4"/>
</dbReference>
<protein>
    <recommendedName>
        <fullName evidence="14">Cholesterol oxidase</fullName>
        <ecNumber evidence="13">1.1.3.6</ecNumber>
        <ecNumber evidence="11">5.3.3.1</ecNumber>
    </recommendedName>
    <alternativeName>
        <fullName evidence="15">Cholesterol isomerase</fullName>
    </alternativeName>
</protein>
<evidence type="ECO:0000256" key="1">
    <source>
        <dbReference type="ARBA" id="ARBA00001974"/>
    </source>
</evidence>
<dbReference type="PANTHER" id="PTHR47470">
    <property type="entry name" value="CHOLESTEROL OXIDASE"/>
    <property type="match status" value="1"/>
</dbReference>
<keyword evidence="8" id="KW-1207">Sterol metabolism</keyword>
<evidence type="ECO:0000256" key="4">
    <source>
        <dbReference type="ARBA" id="ARBA00022630"/>
    </source>
</evidence>
<evidence type="ECO:0000256" key="10">
    <source>
        <dbReference type="ARBA" id="ARBA00023235"/>
    </source>
</evidence>
<dbReference type="Pfam" id="PF05199">
    <property type="entry name" value="GMC_oxred_C"/>
    <property type="match status" value="1"/>
</dbReference>
<feature type="domain" description="Glucose-methanol-choline oxidoreductase C-terminal" evidence="18">
    <location>
        <begin position="420"/>
        <end position="501"/>
    </location>
</feature>
<keyword evidence="6" id="KW-0560">Oxidoreductase</keyword>
<keyword evidence="3" id="KW-0153">Cholesterol metabolism</keyword>
<evidence type="ECO:0000256" key="6">
    <source>
        <dbReference type="ARBA" id="ARBA00023002"/>
    </source>
</evidence>
<comment type="similarity">
    <text evidence="2">Belongs to the GMC oxidoreductase family.</text>
</comment>
<dbReference type="EC" id="1.1.3.6" evidence="13"/>
<evidence type="ECO:0000259" key="17">
    <source>
        <dbReference type="Pfam" id="PF00890"/>
    </source>
</evidence>
<dbReference type="SUPFAM" id="SSF51905">
    <property type="entry name" value="FAD/NAD(P)-binding domain"/>
    <property type="match status" value="1"/>
</dbReference>
<dbReference type="GO" id="GO:0004769">
    <property type="term" value="F:steroid Delta-isomerase activity"/>
    <property type="evidence" value="ECO:0007669"/>
    <property type="project" value="UniProtKB-EC"/>
</dbReference>
<evidence type="ECO:0000313" key="19">
    <source>
        <dbReference type="EMBL" id="TQL59595.1"/>
    </source>
</evidence>
<dbReference type="OrthoDB" id="517968at2"/>
<evidence type="ECO:0000256" key="3">
    <source>
        <dbReference type="ARBA" id="ARBA00022548"/>
    </source>
</evidence>
<evidence type="ECO:0000256" key="11">
    <source>
        <dbReference type="ARBA" id="ARBA00038856"/>
    </source>
</evidence>
<keyword evidence="20" id="KW-1185">Reference proteome</keyword>
<reference evidence="19 20" key="1">
    <citation type="submission" date="2019-06" db="EMBL/GenBank/DDBJ databases">
        <title>Sequencing the genomes of 1000 actinobacteria strains.</title>
        <authorList>
            <person name="Klenk H.-P."/>
        </authorList>
    </citation>
    <scope>NUCLEOTIDE SEQUENCE [LARGE SCALE GENOMIC DNA]</scope>
    <source>
        <strain evidence="19 20">DSM 18082</strain>
    </source>
</reference>
<comment type="cofactor">
    <cofactor evidence="1">
        <name>FAD</name>
        <dbReference type="ChEBI" id="CHEBI:57692"/>
    </cofactor>
</comment>
<comment type="pathway">
    <text evidence="12">Steroid metabolism; cholesterol degradation.</text>
</comment>
<dbReference type="PANTHER" id="PTHR47470:SF1">
    <property type="entry name" value="FAD-DEPENDENT OXIDOREDUCTASE 2 FAD BINDING DOMAIN-CONTAINING PROTEIN"/>
    <property type="match status" value="1"/>
</dbReference>
<evidence type="ECO:0000256" key="7">
    <source>
        <dbReference type="ARBA" id="ARBA00023098"/>
    </source>
</evidence>
<feature type="domain" description="Glucose-methanol-choline oxidoreductase N-terminal" evidence="16">
    <location>
        <begin position="62"/>
        <end position="260"/>
    </location>
</feature>
<dbReference type="EMBL" id="VFOQ01000001">
    <property type="protein sequence ID" value="TQL59595.1"/>
    <property type="molecule type" value="Genomic_DNA"/>
</dbReference>
<dbReference type="InterPro" id="IPR036188">
    <property type="entry name" value="FAD/NAD-bd_sf"/>
</dbReference>
<dbReference type="AlphaFoldDB" id="A0A542ZH02"/>
<evidence type="ECO:0000256" key="9">
    <source>
        <dbReference type="ARBA" id="ARBA00023221"/>
    </source>
</evidence>
<evidence type="ECO:0000256" key="14">
    <source>
        <dbReference type="ARBA" id="ARBA00049744"/>
    </source>
</evidence>
<dbReference type="InterPro" id="IPR000172">
    <property type="entry name" value="GMC_OxRdtase_N"/>
</dbReference>
<evidence type="ECO:0000256" key="2">
    <source>
        <dbReference type="ARBA" id="ARBA00010790"/>
    </source>
</evidence>
<evidence type="ECO:0000259" key="18">
    <source>
        <dbReference type="Pfam" id="PF05199"/>
    </source>
</evidence>
<dbReference type="Pfam" id="PF00732">
    <property type="entry name" value="GMC_oxred_N"/>
    <property type="match status" value="1"/>
</dbReference>
<sequence length="542" mass="57252">MTVERCDVVVIGSGFGGAIPAYHLAAGGADVVVLERGPRMATEEFTHDLRLGTYTRFVDLVQGDGMTVVAGNCVGGSSVVYFAASLRAPGFVFERTRGTGIRQWPRALTRSALDPWYDRVEETLPVAQQDWDDVPYAGGLFAAACHRAGRTCNPVPVAVDLARCTNCNWMLNGCRFGAKRSMLLNYLPAAEAHGADVRPLHEVQTIAPATTPGYRYRVAWTAVDPADPRVPAGAGAIEARVVVLAAGAMGTPVVLQRSAALLGGVPTAVGRYFSGNGDRVSVAVMDEDRVRDLLSLERAPGVAYDALHIGKPIGSMSFDGLDAGAPEFDRFSLQQIYFPTITNILGQTGGDPGWYGVGKKAMTDRWRSWLTLLAMTEDDNEGTFGPPPPTGSFTRVASSLAKGQLTYRPTARTRQGWDAADAEVRAVVEQDGLAQWQPWTSDAGALSAHPLGSCRLGDDPASSALGSNHELRGHPGLFVTDGSAVPTSLCVNPSLTIAALAERAAPAIVASAAEAGAEVRYGAPAPSGETAGRRAVLPLLRR</sequence>
<comment type="caution">
    <text evidence="19">The sequence shown here is derived from an EMBL/GenBank/DDBJ whole genome shotgun (WGS) entry which is preliminary data.</text>
</comment>
<keyword evidence="9" id="KW-0753">Steroid metabolism</keyword>
<dbReference type="GO" id="GO:0008203">
    <property type="term" value="P:cholesterol metabolic process"/>
    <property type="evidence" value="ECO:0007669"/>
    <property type="project" value="UniProtKB-KW"/>
</dbReference>
<dbReference type="Pfam" id="PF00890">
    <property type="entry name" value="FAD_binding_2"/>
    <property type="match status" value="1"/>
</dbReference>
<evidence type="ECO:0000256" key="12">
    <source>
        <dbReference type="ARBA" id="ARBA00049645"/>
    </source>
</evidence>
<evidence type="ECO:0000256" key="13">
    <source>
        <dbReference type="ARBA" id="ARBA00049723"/>
    </source>
</evidence>
<evidence type="ECO:0000313" key="20">
    <source>
        <dbReference type="Proteomes" id="UP000319514"/>
    </source>
</evidence>
<dbReference type="Proteomes" id="UP000319514">
    <property type="component" value="Unassembled WGS sequence"/>
</dbReference>
<dbReference type="InterPro" id="IPR003953">
    <property type="entry name" value="FAD-dep_OxRdtase_2_FAD-bd"/>
</dbReference>
<evidence type="ECO:0000256" key="8">
    <source>
        <dbReference type="ARBA" id="ARBA00023166"/>
    </source>
</evidence>
<dbReference type="GO" id="GO:0050660">
    <property type="term" value="F:flavin adenine dinucleotide binding"/>
    <property type="evidence" value="ECO:0007669"/>
    <property type="project" value="InterPro"/>
</dbReference>
<keyword evidence="10" id="KW-0413">Isomerase</keyword>
<keyword evidence="7" id="KW-0443">Lipid metabolism</keyword>
<dbReference type="GO" id="GO:0016995">
    <property type="term" value="F:cholesterol oxidase activity"/>
    <property type="evidence" value="ECO:0007669"/>
    <property type="project" value="UniProtKB-EC"/>
</dbReference>
<gene>
    <name evidence="19" type="ORF">FB474_0954</name>
</gene>
<dbReference type="EC" id="5.3.3.1" evidence="11"/>
<evidence type="ECO:0000256" key="5">
    <source>
        <dbReference type="ARBA" id="ARBA00022827"/>
    </source>
</evidence>
<keyword evidence="4" id="KW-0285">Flavoprotein</keyword>